<keyword evidence="3" id="KW-0804">Transcription</keyword>
<dbReference type="InterPro" id="IPR036093">
    <property type="entry name" value="NAC_dom_sf"/>
</dbReference>
<keyword evidence="4" id="KW-0539">Nucleus</keyword>
<dbReference type="PROSITE" id="PS51005">
    <property type="entry name" value="NAC"/>
    <property type="match status" value="1"/>
</dbReference>
<dbReference type="Gene3D" id="2.170.150.80">
    <property type="entry name" value="NAC domain"/>
    <property type="match status" value="1"/>
</dbReference>
<name>A0A816IMK8_BRANA</name>
<evidence type="ECO:0000259" key="5">
    <source>
        <dbReference type="PROSITE" id="PS51005"/>
    </source>
</evidence>
<sequence length="803" mass="92774">MKMTRGSQIQGPTNIDLINILRQRIEKNKRPSFITDMHDLYEKEPWLVQHVRHVSFDENLWFYFVTRKRSAIKKTDSKRPSRKVAKSGRWKTTGLLNYIKNKDGVRVGSLKTISYKANSETEKDGVTTGWVMHEFVLDKPGFQELALCRIRFRKRKDNAQYAPRLTPIVIRLGRELDGSKLVENNSQNHMTGVHHGVAAPVETHEAQGMEQWIGSCSGEAVSNLALQHQNIMGHDLNYPIFNGGMKKYQDFRSYGQQKNPILGHMKLYGQGSGDRVEYQNQYLGQETMDPNKVPMMENRTLNEKQRWNEYCGHLPSQHQHFSFNGIQKQHQSLSSCGGFLGESSGQKQHHIRGRQATYLSLMEVQTQPCHNYFWGQEMGTSHSAQAMEEKQQWNEYLGQETMDPQQGLNEKQRWNEYWGHLPSQHQFFSMNGCKEQHQQQNCIRRSQETYLSLMEVQQQCHNYFWGQETGTSHSAQAMEEKQQWSEYLGQETMDPQQGLNEKQRWNEYWGHLPSQHQFFSMNGSKEQHQSLSSCGKFLGESSGQQQHCIRGRQATYLSLMEVQTQPCHNYFLGQETGTSHSAQAMEEKQQWNEYSGLYSAQPYVQRMLDHKIFGSSALSMAQNDQYMRQNNDVLAVQQKHLSNLPLTQQQNKILGHATHNVPCSAQPYDQYKGQTNELPTVPMETQQQQNNEIPTVPMETHQQQQNNELPKVPVKTQQQEDNIVRNSAGQLHLEAQDDVPLIDQTMEEQATDPPTGNELFQDFLGDDTFQEMDPEMANLPDDFCVADLAQEFEKIPIPYSLLS</sequence>
<dbReference type="SUPFAM" id="SSF101941">
    <property type="entry name" value="NAC domain"/>
    <property type="match status" value="1"/>
</dbReference>
<dbReference type="AlphaFoldDB" id="A0A816IMK8"/>
<protein>
    <submittedName>
        <fullName evidence="6">(rape) hypothetical protein</fullName>
    </submittedName>
</protein>
<accession>A0A816IMK8</accession>
<evidence type="ECO:0000256" key="2">
    <source>
        <dbReference type="ARBA" id="ARBA00023125"/>
    </source>
</evidence>
<gene>
    <name evidence="6" type="ORF">DARMORV10_C09P01340.1</name>
</gene>
<evidence type="ECO:0000256" key="3">
    <source>
        <dbReference type="ARBA" id="ARBA00023163"/>
    </source>
</evidence>
<organism evidence="6">
    <name type="scientific">Brassica napus</name>
    <name type="common">Rape</name>
    <dbReference type="NCBI Taxonomy" id="3708"/>
    <lineage>
        <taxon>Eukaryota</taxon>
        <taxon>Viridiplantae</taxon>
        <taxon>Streptophyta</taxon>
        <taxon>Embryophyta</taxon>
        <taxon>Tracheophyta</taxon>
        <taxon>Spermatophyta</taxon>
        <taxon>Magnoliopsida</taxon>
        <taxon>eudicotyledons</taxon>
        <taxon>Gunneridae</taxon>
        <taxon>Pentapetalae</taxon>
        <taxon>rosids</taxon>
        <taxon>malvids</taxon>
        <taxon>Brassicales</taxon>
        <taxon>Brassicaceae</taxon>
        <taxon>Brassiceae</taxon>
        <taxon>Brassica</taxon>
    </lineage>
</organism>
<dbReference type="InterPro" id="IPR003441">
    <property type="entry name" value="NAC-dom"/>
</dbReference>
<dbReference type="Proteomes" id="UP001295469">
    <property type="component" value="Chromosome C09"/>
</dbReference>
<proteinExistence type="predicted"/>
<keyword evidence="1" id="KW-0805">Transcription regulation</keyword>
<dbReference type="PANTHER" id="PTHR31719">
    <property type="entry name" value="NAC TRANSCRIPTION FACTOR 56"/>
    <property type="match status" value="1"/>
</dbReference>
<evidence type="ECO:0000313" key="6">
    <source>
        <dbReference type="EMBL" id="CAF1715194.1"/>
    </source>
</evidence>
<dbReference type="EMBL" id="HG994373">
    <property type="protein sequence ID" value="CAF1715194.1"/>
    <property type="molecule type" value="Genomic_DNA"/>
</dbReference>
<evidence type="ECO:0000256" key="1">
    <source>
        <dbReference type="ARBA" id="ARBA00023015"/>
    </source>
</evidence>
<dbReference type="Pfam" id="PF02365">
    <property type="entry name" value="NAM"/>
    <property type="match status" value="1"/>
</dbReference>
<dbReference type="GO" id="GO:0003677">
    <property type="term" value="F:DNA binding"/>
    <property type="evidence" value="ECO:0007669"/>
    <property type="project" value="UniProtKB-KW"/>
</dbReference>
<keyword evidence="2" id="KW-0238">DNA-binding</keyword>
<feature type="domain" description="NAC" evidence="5">
    <location>
        <begin position="3"/>
        <end position="153"/>
    </location>
</feature>
<reference evidence="6" key="1">
    <citation type="submission" date="2021-01" db="EMBL/GenBank/DDBJ databases">
        <authorList>
            <consortium name="Genoscope - CEA"/>
            <person name="William W."/>
        </authorList>
    </citation>
    <scope>NUCLEOTIDE SEQUENCE</scope>
</reference>
<evidence type="ECO:0000256" key="4">
    <source>
        <dbReference type="ARBA" id="ARBA00023242"/>
    </source>
</evidence>
<dbReference type="PANTHER" id="PTHR31719:SF43">
    <property type="entry name" value="NAC TRANSCRIPTION FACTOR 56"/>
    <property type="match status" value="1"/>
</dbReference>
<dbReference type="GO" id="GO:0006355">
    <property type="term" value="P:regulation of DNA-templated transcription"/>
    <property type="evidence" value="ECO:0007669"/>
    <property type="project" value="InterPro"/>
</dbReference>